<reference evidence="3" key="1">
    <citation type="submission" date="2015-07" db="EMBL/GenBank/DDBJ databases">
        <title>Draft Genome Sequence of Roseovarius tolerans EL-164, a producer of N-Acylated Alanine Methyl Esters (NAMEs).</title>
        <authorList>
            <person name="Voget S."/>
            <person name="Bruns H."/>
            <person name="Wagner-Doebler I."/>
            <person name="Schulz S."/>
            <person name="Daniel R."/>
        </authorList>
    </citation>
    <scope>NUCLEOTIDE SEQUENCE [LARGE SCALE GENOMIC DNA]</scope>
    <source>
        <strain evidence="3">EL-164</strain>
    </source>
</reference>
<keyword evidence="1" id="KW-0812">Transmembrane</keyword>
<dbReference type="Proteomes" id="UP000037046">
    <property type="component" value="Unassembled WGS sequence"/>
</dbReference>
<feature type="transmembrane region" description="Helical" evidence="1">
    <location>
        <begin position="43"/>
        <end position="60"/>
    </location>
</feature>
<keyword evidence="1" id="KW-0472">Membrane</keyword>
<keyword evidence="3" id="KW-1185">Reference proteome</keyword>
<dbReference type="EMBL" id="LGVV01000002">
    <property type="protein sequence ID" value="KNX43153.1"/>
    <property type="molecule type" value="Genomic_DNA"/>
</dbReference>
<dbReference type="PATRIC" id="fig|74031.6.peg.288"/>
<evidence type="ECO:0000313" key="2">
    <source>
        <dbReference type="EMBL" id="KNX43153.1"/>
    </source>
</evidence>
<keyword evidence="1" id="KW-1133">Transmembrane helix</keyword>
<evidence type="ECO:0000256" key="1">
    <source>
        <dbReference type="SAM" id="Phobius"/>
    </source>
</evidence>
<evidence type="ECO:0000313" key="3">
    <source>
        <dbReference type="Proteomes" id="UP000037046"/>
    </source>
</evidence>
<organism evidence="2 3">
    <name type="scientific">Roseovarius tolerans</name>
    <dbReference type="NCBI Taxonomy" id="74031"/>
    <lineage>
        <taxon>Bacteria</taxon>
        <taxon>Pseudomonadati</taxon>
        <taxon>Pseudomonadota</taxon>
        <taxon>Alphaproteobacteria</taxon>
        <taxon>Rhodobacterales</taxon>
        <taxon>Roseobacteraceae</taxon>
        <taxon>Roseovarius</taxon>
    </lineage>
</organism>
<dbReference type="STRING" id="74031.SAMN04488077_10821"/>
<dbReference type="OrthoDB" id="7862519at2"/>
<comment type="caution">
    <text evidence="2">The sequence shown here is derived from an EMBL/GenBank/DDBJ whole genome shotgun (WGS) entry which is preliminary data.</text>
</comment>
<sequence length="160" mass="17218">MIDDEDVQVVLTASAGRRVIGVGSVAGLGLILLYLALVQSPSVGWQVFMVGFGTGALWLAQRMWQATTLRLVLSPAGLTCSDGRVVADMEEIIGVDRGAFAFKPSNGFMLKLSRKGPFAWEPGIWWRIGRRVGVGGVTPGTPAKVMAEMIQERITQRGTD</sequence>
<name>A0A0L6D0C8_9RHOB</name>
<dbReference type="RefSeq" id="WP_050661239.1">
    <property type="nucleotide sequence ID" value="NZ_CP118494.1"/>
</dbReference>
<evidence type="ECO:0008006" key="4">
    <source>
        <dbReference type="Google" id="ProtNLM"/>
    </source>
</evidence>
<protein>
    <recommendedName>
        <fullName evidence="4">PH domain-containing protein</fullName>
    </recommendedName>
</protein>
<dbReference type="AlphaFoldDB" id="A0A0L6D0C8"/>
<feature type="transmembrane region" description="Helical" evidence="1">
    <location>
        <begin position="19"/>
        <end position="37"/>
    </location>
</feature>
<gene>
    <name evidence="2" type="ORF">ROTO_02820</name>
</gene>
<accession>A0A0L6D0C8</accession>
<proteinExistence type="predicted"/>